<feature type="transmembrane region" description="Helical" evidence="1">
    <location>
        <begin position="12"/>
        <end position="34"/>
    </location>
</feature>
<accession>A0A3E1EZ08</accession>
<dbReference type="EMBL" id="QURB01000003">
    <property type="protein sequence ID" value="RFC54697.1"/>
    <property type="molecule type" value="Genomic_DNA"/>
</dbReference>
<evidence type="ECO:0000256" key="1">
    <source>
        <dbReference type="SAM" id="Phobius"/>
    </source>
</evidence>
<keyword evidence="3" id="KW-1185">Reference proteome</keyword>
<gene>
    <name evidence="2" type="ORF">DXU93_06840</name>
</gene>
<sequence length="73" mass="8038">MSLMPKKELLSLLVGELSFFASLFKVIGVLFTGFADCAGLLALFFFEAFFSFCPLKGIILTGSVKAFFFPAHF</sequence>
<evidence type="ECO:0000313" key="2">
    <source>
        <dbReference type="EMBL" id="RFC54697.1"/>
    </source>
</evidence>
<dbReference type="Proteomes" id="UP000257127">
    <property type="component" value="Unassembled WGS sequence"/>
</dbReference>
<name>A0A3E1EZ08_9FLAO</name>
<reference evidence="2 3" key="1">
    <citation type="submission" date="2018-08" db="EMBL/GenBank/DDBJ databases">
        <title>The draft genome squence of Brumimicrobium sp. N62.</title>
        <authorList>
            <person name="Du Z.-J."/>
            <person name="Luo H.-R."/>
        </authorList>
    </citation>
    <scope>NUCLEOTIDE SEQUENCE [LARGE SCALE GENOMIC DNA]</scope>
    <source>
        <strain evidence="2 3">N62</strain>
    </source>
</reference>
<comment type="caution">
    <text evidence="2">The sequence shown here is derived from an EMBL/GenBank/DDBJ whole genome shotgun (WGS) entry which is preliminary data.</text>
</comment>
<evidence type="ECO:0000313" key="3">
    <source>
        <dbReference type="Proteomes" id="UP000257127"/>
    </source>
</evidence>
<proteinExistence type="predicted"/>
<organism evidence="2 3">
    <name type="scientific">Brumimicrobium aurantiacum</name>
    <dbReference type="NCBI Taxonomy" id="1737063"/>
    <lineage>
        <taxon>Bacteria</taxon>
        <taxon>Pseudomonadati</taxon>
        <taxon>Bacteroidota</taxon>
        <taxon>Flavobacteriia</taxon>
        <taxon>Flavobacteriales</taxon>
        <taxon>Crocinitomicaceae</taxon>
        <taxon>Brumimicrobium</taxon>
    </lineage>
</organism>
<protein>
    <submittedName>
        <fullName evidence="2">Uncharacterized protein</fullName>
    </submittedName>
</protein>
<feature type="transmembrane region" description="Helical" evidence="1">
    <location>
        <begin position="40"/>
        <end position="59"/>
    </location>
</feature>
<keyword evidence="1" id="KW-0472">Membrane</keyword>
<keyword evidence="1" id="KW-1133">Transmembrane helix</keyword>
<dbReference type="AlphaFoldDB" id="A0A3E1EZ08"/>
<keyword evidence="1" id="KW-0812">Transmembrane</keyword>